<gene>
    <name evidence="3" type="ORF">CEPIT_LOCUS38971</name>
</gene>
<sequence>MTCNTLHFFTLTMIIFFSTIIVSYSADARPHFSRFCVKAIDKPFCSKVVHGTKTWKDAMKKAVKTTYRHAKRAKPLVENLIAKLPSTVPPAAKYSICDTCKDSYNSVIRELHASIAVVKNGRLNLMLSAAYTDLEDCSRAFLDFNVPTKNQLFKSNEVTAKLISTCLAVEKANPK</sequence>
<dbReference type="SUPFAM" id="SSF101148">
    <property type="entry name" value="Plant invertase/pectin methylesterase inhibitor"/>
    <property type="match status" value="1"/>
</dbReference>
<dbReference type="Pfam" id="PF04043">
    <property type="entry name" value="PMEI"/>
    <property type="match status" value="1"/>
</dbReference>
<name>A0AAV0G076_9ASTE</name>
<keyword evidence="1" id="KW-0812">Transmembrane</keyword>
<dbReference type="SMART" id="SM00856">
    <property type="entry name" value="PMEI"/>
    <property type="match status" value="1"/>
</dbReference>
<protein>
    <recommendedName>
        <fullName evidence="2">Pectinesterase inhibitor domain-containing protein</fullName>
    </recommendedName>
</protein>
<evidence type="ECO:0000313" key="3">
    <source>
        <dbReference type="EMBL" id="CAH9141230.1"/>
    </source>
</evidence>
<keyword evidence="1" id="KW-0472">Membrane</keyword>
<proteinExistence type="predicted"/>
<dbReference type="EMBL" id="CAMAPF010001029">
    <property type="protein sequence ID" value="CAH9141230.1"/>
    <property type="molecule type" value="Genomic_DNA"/>
</dbReference>
<dbReference type="Gene3D" id="1.20.140.40">
    <property type="entry name" value="Invertase/pectin methylesterase inhibitor family protein"/>
    <property type="match status" value="1"/>
</dbReference>
<evidence type="ECO:0000313" key="4">
    <source>
        <dbReference type="Proteomes" id="UP001152523"/>
    </source>
</evidence>
<dbReference type="InterPro" id="IPR006501">
    <property type="entry name" value="Pectinesterase_inhib_dom"/>
</dbReference>
<accession>A0AAV0G076</accession>
<dbReference type="GO" id="GO:0004857">
    <property type="term" value="F:enzyme inhibitor activity"/>
    <property type="evidence" value="ECO:0007669"/>
    <property type="project" value="InterPro"/>
</dbReference>
<comment type="caution">
    <text evidence="3">The sequence shown here is derived from an EMBL/GenBank/DDBJ whole genome shotgun (WGS) entry which is preliminary data.</text>
</comment>
<dbReference type="Proteomes" id="UP001152523">
    <property type="component" value="Unassembled WGS sequence"/>
</dbReference>
<evidence type="ECO:0000259" key="2">
    <source>
        <dbReference type="SMART" id="SM00856"/>
    </source>
</evidence>
<feature type="domain" description="Pectinesterase inhibitor" evidence="2">
    <location>
        <begin position="27"/>
        <end position="169"/>
    </location>
</feature>
<evidence type="ECO:0000256" key="1">
    <source>
        <dbReference type="SAM" id="Phobius"/>
    </source>
</evidence>
<dbReference type="InterPro" id="IPR035513">
    <property type="entry name" value="Invertase/methylesterase_inhib"/>
</dbReference>
<dbReference type="NCBIfam" id="TIGR01614">
    <property type="entry name" value="PME_inhib"/>
    <property type="match status" value="1"/>
</dbReference>
<feature type="transmembrane region" description="Helical" evidence="1">
    <location>
        <begin position="6"/>
        <end position="24"/>
    </location>
</feature>
<keyword evidence="1" id="KW-1133">Transmembrane helix</keyword>
<keyword evidence="4" id="KW-1185">Reference proteome</keyword>
<reference evidence="3" key="1">
    <citation type="submission" date="2022-07" db="EMBL/GenBank/DDBJ databases">
        <authorList>
            <person name="Macas J."/>
            <person name="Novak P."/>
            <person name="Neumann P."/>
        </authorList>
    </citation>
    <scope>NUCLEOTIDE SEQUENCE</scope>
</reference>
<organism evidence="3 4">
    <name type="scientific">Cuscuta epithymum</name>
    <dbReference type="NCBI Taxonomy" id="186058"/>
    <lineage>
        <taxon>Eukaryota</taxon>
        <taxon>Viridiplantae</taxon>
        <taxon>Streptophyta</taxon>
        <taxon>Embryophyta</taxon>
        <taxon>Tracheophyta</taxon>
        <taxon>Spermatophyta</taxon>
        <taxon>Magnoliopsida</taxon>
        <taxon>eudicotyledons</taxon>
        <taxon>Gunneridae</taxon>
        <taxon>Pentapetalae</taxon>
        <taxon>asterids</taxon>
        <taxon>lamiids</taxon>
        <taxon>Solanales</taxon>
        <taxon>Convolvulaceae</taxon>
        <taxon>Cuscuteae</taxon>
        <taxon>Cuscuta</taxon>
        <taxon>Cuscuta subgen. Cuscuta</taxon>
    </lineage>
</organism>
<dbReference type="AlphaFoldDB" id="A0AAV0G076"/>